<dbReference type="AlphaFoldDB" id="A0A174G3L4"/>
<dbReference type="RefSeq" id="WP_022388198.1">
    <property type="nucleotide sequence ID" value="NZ_CABJDZ010000005.1"/>
</dbReference>
<dbReference type="Pfam" id="PF05960">
    <property type="entry name" value="DUF885"/>
    <property type="match status" value="1"/>
</dbReference>
<sequence>MKLSFHRPTSRILIAGTLCLVFLLGTVLGWANTHLLSADSRFEQFTEELFQKEVSGNMLNLHYSLAYPEKKGIQRPKATLGTISLPSSQLTNTSSAFLSNTSSEAEDFTSQTLKKLQTFKTSGLSESNRPTLDMLLLYYKTQADYQDYSILYEPLSPSLGIQAQLPVLLAEYAFYQKQDIADYLNLLVSVEPYFESILAFEQEKSQQGYFMSDTTLDRVLDQCRSFIKEPDSNYMLDIFAEKLKSFGKLPQKEQDILIQKHKQILLNKVIPAYQNLILGLQSLRGTGRPSQGLAHLNGGKKYYEYLLQSQTGSYTPVREMQKRLAGQIAADMNNAQKILKQNPSLLRKLNSHFDLPEMEPQDILTALCQKTGKDFPALPETDYTVRYVHRSMQEYLSPAFYLTPPLDTRTPNIIYINPSDQRSNLELFTTLSHEGFPGHLYQTIFFGNTEPSDIRYLITSSGYIEGWATYIESYGYQYASNYLDDNDGSDYVCLTWLNRSINLCIYSLLDIGIHYYGWSQDEAARLLKLFGITNTNAISEIYQYIVETPANYLKYCWGYLCFLDLKTEWQTVLGNNFNPKAFHQYLLEIGPVQFPVLQKYMQKHLQKLTVKENGHSAAVNSDTKRRCSYLHLLLFSVIIKKSLQFQQCFR</sequence>
<proteinExistence type="predicted"/>
<accession>A0A174G3L4</accession>
<reference evidence="2 4" key="2">
    <citation type="submission" date="2018-08" db="EMBL/GenBank/DDBJ databases">
        <title>A genome reference for cultivated species of the human gut microbiota.</title>
        <authorList>
            <person name="Zou Y."/>
            <person name="Xue W."/>
            <person name="Luo G."/>
        </authorList>
    </citation>
    <scope>NUCLEOTIDE SEQUENCE [LARGE SCALE GENOMIC DNA]</scope>
    <source>
        <strain evidence="2 4">AF39-4</strain>
    </source>
</reference>
<protein>
    <submittedName>
        <fullName evidence="1">Bacterial protein of uncharacterized function (DUF885)</fullName>
    </submittedName>
    <submittedName>
        <fullName evidence="2">DUF885 domain-containing protein</fullName>
    </submittedName>
</protein>
<organism evidence="1 3">
    <name type="scientific">Blautia obeum</name>
    <dbReference type="NCBI Taxonomy" id="40520"/>
    <lineage>
        <taxon>Bacteria</taxon>
        <taxon>Bacillati</taxon>
        <taxon>Bacillota</taxon>
        <taxon>Clostridia</taxon>
        <taxon>Lachnospirales</taxon>
        <taxon>Lachnospiraceae</taxon>
        <taxon>Blautia</taxon>
    </lineage>
</organism>
<evidence type="ECO:0000313" key="3">
    <source>
        <dbReference type="Proteomes" id="UP000095409"/>
    </source>
</evidence>
<dbReference type="Proteomes" id="UP000095409">
    <property type="component" value="Unassembled WGS sequence"/>
</dbReference>
<dbReference type="Proteomes" id="UP000284267">
    <property type="component" value="Unassembled WGS sequence"/>
</dbReference>
<dbReference type="EMBL" id="QROE01000005">
    <property type="protein sequence ID" value="RHK94389.1"/>
    <property type="molecule type" value="Genomic_DNA"/>
</dbReference>
<name>A0A174G3L4_9FIRM</name>
<dbReference type="InterPro" id="IPR010281">
    <property type="entry name" value="DUF885"/>
</dbReference>
<dbReference type="PANTHER" id="PTHR33361">
    <property type="entry name" value="GLR0591 PROTEIN"/>
    <property type="match status" value="1"/>
</dbReference>
<gene>
    <name evidence="2" type="ORF">DW040_12050</name>
    <name evidence="1" type="ORF">ERS852394_02472</name>
</gene>
<reference evidence="1 3" key="1">
    <citation type="submission" date="2015-09" db="EMBL/GenBank/DDBJ databases">
        <authorList>
            <consortium name="Pathogen Informatics"/>
        </authorList>
    </citation>
    <scope>NUCLEOTIDE SEQUENCE [LARGE SCALE GENOMIC DNA]</scope>
    <source>
        <strain evidence="1 3">2789STDY5608837</strain>
    </source>
</reference>
<evidence type="ECO:0000313" key="4">
    <source>
        <dbReference type="Proteomes" id="UP000284267"/>
    </source>
</evidence>
<evidence type="ECO:0000313" key="1">
    <source>
        <dbReference type="EMBL" id="CUO55738.1"/>
    </source>
</evidence>
<dbReference type="PANTHER" id="PTHR33361:SF2">
    <property type="entry name" value="DUF885 DOMAIN-CONTAINING PROTEIN"/>
    <property type="match status" value="1"/>
</dbReference>
<dbReference type="EMBL" id="CYZD01000014">
    <property type="protein sequence ID" value="CUO55738.1"/>
    <property type="molecule type" value="Genomic_DNA"/>
</dbReference>
<evidence type="ECO:0000313" key="2">
    <source>
        <dbReference type="EMBL" id="RHK94389.1"/>
    </source>
</evidence>